<gene>
    <name evidence="1" type="ORF">GCM10023231_13380</name>
</gene>
<proteinExistence type="predicted"/>
<comment type="caution">
    <text evidence="1">The sequence shown here is derived from an EMBL/GenBank/DDBJ whole genome shotgun (WGS) entry which is preliminary data.</text>
</comment>
<dbReference type="InterPro" id="IPR027417">
    <property type="entry name" value="P-loop_NTPase"/>
</dbReference>
<dbReference type="Proteomes" id="UP001501411">
    <property type="component" value="Unassembled WGS sequence"/>
</dbReference>
<evidence type="ECO:0000313" key="1">
    <source>
        <dbReference type="EMBL" id="GAA4786633.1"/>
    </source>
</evidence>
<dbReference type="Gene3D" id="3.40.50.300">
    <property type="entry name" value="P-loop containing nucleotide triphosphate hydrolases"/>
    <property type="match status" value="1"/>
</dbReference>
<accession>A0ABP9AWE6</accession>
<keyword evidence="2" id="KW-1185">Reference proteome</keyword>
<sequence length="393" mass="44486">MLSETSRINAISNLANKNIDLPMHPFEVSTNELDSVNAKLKATIEDLFRKNPSKEIEELEKQIQFLTDKSLLSKLLEQILVFVAAHKWSAKAEISASAFNTKSITIKQGELFTIHITDKYTETFNTECKKLNAPKVVQIAQRNAKGSTLRKLHVAGIVANSILSEGEQRAISLADFLTEVQMNPLNKGVFFDDPVTSQDHHRREKIAERLVELARQKQVIVFTHDIAFFIRLKIYAETKGILCSFTTLRNAGGNPGVISPDLPWIAQPVKQRIGTLRERLVRLKKIEHLGNEDDYLFAAKAWYELLRESWERAVEERLFKGVVERFMLGVQTQKLKKVIITDEFLDNIQNGMTESSSWIHDAAAGLNPTPPDTTKAEEDFNKLNEFATKCVPA</sequence>
<dbReference type="CDD" id="cd00267">
    <property type="entry name" value="ABC_ATPase"/>
    <property type="match status" value="1"/>
</dbReference>
<name>A0ABP9AWE6_9SPHI</name>
<evidence type="ECO:0008006" key="3">
    <source>
        <dbReference type="Google" id="ProtNLM"/>
    </source>
</evidence>
<organism evidence="1 2">
    <name type="scientific">Olivibacter ginsenosidimutans</name>
    <dbReference type="NCBI Taxonomy" id="1176537"/>
    <lineage>
        <taxon>Bacteria</taxon>
        <taxon>Pseudomonadati</taxon>
        <taxon>Bacteroidota</taxon>
        <taxon>Sphingobacteriia</taxon>
        <taxon>Sphingobacteriales</taxon>
        <taxon>Sphingobacteriaceae</taxon>
        <taxon>Olivibacter</taxon>
    </lineage>
</organism>
<protein>
    <recommendedName>
        <fullName evidence="3">Protein CR006 P-loop domain-containing protein</fullName>
    </recommendedName>
</protein>
<dbReference type="EMBL" id="BAABIQ010000006">
    <property type="protein sequence ID" value="GAA4786633.1"/>
    <property type="molecule type" value="Genomic_DNA"/>
</dbReference>
<evidence type="ECO:0000313" key="2">
    <source>
        <dbReference type="Proteomes" id="UP001501411"/>
    </source>
</evidence>
<reference evidence="2" key="1">
    <citation type="journal article" date="2019" name="Int. J. Syst. Evol. Microbiol.">
        <title>The Global Catalogue of Microorganisms (GCM) 10K type strain sequencing project: providing services to taxonomists for standard genome sequencing and annotation.</title>
        <authorList>
            <consortium name="The Broad Institute Genomics Platform"/>
            <consortium name="The Broad Institute Genome Sequencing Center for Infectious Disease"/>
            <person name="Wu L."/>
            <person name="Ma J."/>
        </authorList>
    </citation>
    <scope>NUCLEOTIDE SEQUENCE [LARGE SCALE GENOMIC DNA]</scope>
    <source>
        <strain evidence="2">JCM 18200</strain>
    </source>
</reference>
<dbReference type="RefSeq" id="WP_345230983.1">
    <property type="nucleotide sequence ID" value="NZ_BAABIQ010000006.1"/>
</dbReference>
<dbReference type="SUPFAM" id="SSF52540">
    <property type="entry name" value="P-loop containing nucleoside triphosphate hydrolases"/>
    <property type="match status" value="1"/>
</dbReference>